<protein>
    <submittedName>
        <fullName evidence="4">Cyclic nucleotide-gated ion channel 1-like protein</fullName>
    </submittedName>
</protein>
<keyword evidence="2" id="KW-0407">Ion channel</keyword>
<sequence>MLFLQTYLQSTTARLEEMRVKWQDAEQWMSQCLLPESLKERICRYEQYKWQETRMVDEEHLLRNLPTDLRRDINRHCCLALLMRVSCLIYEFPISFVIALSSCSTQGSYIVREGDPVDEMLFIEQGKLESCTTNGELFLTWALSPHPSSILPTSTRTVRALTEVKAFALKGDDLKFYGSEFRRLYGEELKHTFRYYSQQWRTWVACYKRLGASTRRSCCLRSLGVKRIYRWS</sequence>
<gene>
    <name evidence="4" type="ORF">CKAN_02247000</name>
</gene>
<dbReference type="PANTHER" id="PTHR45651">
    <property type="entry name" value="CYCLIC NUCLEOTIDE-GATED ION CHANNEL 15-RELATED-RELATED"/>
    <property type="match status" value="1"/>
</dbReference>
<name>A0A3S3P4L1_9MAGN</name>
<keyword evidence="1" id="KW-0406">Ion transport</keyword>
<keyword evidence="1" id="KW-1071">Ligand-gated ion channel</keyword>
<dbReference type="SUPFAM" id="SSF51206">
    <property type="entry name" value="cAMP-binding domain-like"/>
    <property type="match status" value="1"/>
</dbReference>
<dbReference type="PROSITE" id="PS50042">
    <property type="entry name" value="CNMP_BINDING_3"/>
    <property type="match status" value="1"/>
</dbReference>
<dbReference type="GO" id="GO:0034220">
    <property type="term" value="P:monoatomic ion transmembrane transport"/>
    <property type="evidence" value="ECO:0007669"/>
    <property type="project" value="UniProtKB-KW"/>
</dbReference>
<dbReference type="Gene3D" id="1.10.287.630">
    <property type="entry name" value="Helix hairpin bin"/>
    <property type="match status" value="1"/>
</dbReference>
<dbReference type="GO" id="GO:0016020">
    <property type="term" value="C:membrane"/>
    <property type="evidence" value="ECO:0007669"/>
    <property type="project" value="UniProtKB-SubCell"/>
</dbReference>
<organism evidence="4 5">
    <name type="scientific">Cinnamomum micranthum f. kanehirae</name>
    <dbReference type="NCBI Taxonomy" id="337451"/>
    <lineage>
        <taxon>Eukaryota</taxon>
        <taxon>Viridiplantae</taxon>
        <taxon>Streptophyta</taxon>
        <taxon>Embryophyta</taxon>
        <taxon>Tracheophyta</taxon>
        <taxon>Spermatophyta</taxon>
        <taxon>Magnoliopsida</taxon>
        <taxon>Magnoliidae</taxon>
        <taxon>Laurales</taxon>
        <taxon>Lauraceae</taxon>
        <taxon>Cinnamomum</taxon>
    </lineage>
</organism>
<evidence type="ECO:0000259" key="3">
    <source>
        <dbReference type="PROSITE" id="PS50042"/>
    </source>
</evidence>
<evidence type="ECO:0000313" key="5">
    <source>
        <dbReference type="Proteomes" id="UP000283530"/>
    </source>
</evidence>
<dbReference type="STRING" id="337451.A0A3S3P4L1"/>
<dbReference type="CDD" id="cd00038">
    <property type="entry name" value="CAP_ED"/>
    <property type="match status" value="1"/>
</dbReference>
<dbReference type="AlphaFoldDB" id="A0A3S3P4L1"/>
<dbReference type="Gene3D" id="2.60.120.10">
    <property type="entry name" value="Jelly Rolls"/>
    <property type="match status" value="1"/>
</dbReference>
<evidence type="ECO:0000313" key="4">
    <source>
        <dbReference type="EMBL" id="RWR93229.1"/>
    </source>
</evidence>
<dbReference type="EMBL" id="QPKB01000010">
    <property type="protein sequence ID" value="RWR93229.1"/>
    <property type="molecule type" value="Genomic_DNA"/>
</dbReference>
<dbReference type="InterPro" id="IPR000595">
    <property type="entry name" value="cNMP-bd_dom"/>
</dbReference>
<keyword evidence="1" id="KW-0813">Transport</keyword>
<dbReference type="InterPro" id="IPR018490">
    <property type="entry name" value="cNMP-bd_dom_sf"/>
</dbReference>
<feature type="domain" description="Cyclic nucleotide-binding" evidence="3">
    <location>
        <begin position="107"/>
        <end position="129"/>
    </location>
</feature>
<dbReference type="PANTHER" id="PTHR45651:SF5">
    <property type="entry name" value="CYCLIC NUCLEOTIDE-GATED ION CHANNEL 1"/>
    <property type="match status" value="1"/>
</dbReference>
<evidence type="ECO:0000256" key="1">
    <source>
        <dbReference type="ARBA" id="ARBA00023286"/>
    </source>
</evidence>
<dbReference type="Proteomes" id="UP000283530">
    <property type="component" value="Unassembled WGS sequence"/>
</dbReference>
<accession>A0A3S3P4L1</accession>
<keyword evidence="5" id="KW-1185">Reference proteome</keyword>
<proteinExistence type="predicted"/>
<evidence type="ECO:0000256" key="2">
    <source>
        <dbReference type="ARBA" id="ARBA00023303"/>
    </source>
</evidence>
<reference evidence="4 5" key="1">
    <citation type="journal article" date="2019" name="Nat. Plants">
        <title>Stout camphor tree genome fills gaps in understanding of flowering plant genome evolution.</title>
        <authorList>
            <person name="Chaw S.M."/>
            <person name="Liu Y.C."/>
            <person name="Wu Y.W."/>
            <person name="Wang H.Y."/>
            <person name="Lin C.I."/>
            <person name="Wu C.S."/>
            <person name="Ke H.M."/>
            <person name="Chang L.Y."/>
            <person name="Hsu C.Y."/>
            <person name="Yang H.T."/>
            <person name="Sudianto E."/>
            <person name="Hsu M.H."/>
            <person name="Wu K.P."/>
            <person name="Wang L.N."/>
            <person name="Leebens-Mack J.H."/>
            <person name="Tsai I.J."/>
        </authorList>
    </citation>
    <scope>NUCLEOTIDE SEQUENCE [LARGE SCALE GENOMIC DNA]</scope>
    <source>
        <strain evidence="5">cv. Chaw 1501</strain>
        <tissue evidence="4">Young leaves</tissue>
    </source>
</reference>
<dbReference type="InterPro" id="IPR014710">
    <property type="entry name" value="RmlC-like_jellyroll"/>
</dbReference>
<comment type="caution">
    <text evidence="4">The sequence shown here is derived from an EMBL/GenBank/DDBJ whole genome shotgun (WGS) entry which is preliminary data.</text>
</comment>